<sequence>MSKLFAVTGQNNKRNAGKRAIDTQILLREAQSQARDSDRYATAVARMNYLHARYRRANKITDPDLLHTLGDGLGEIFNVIQREEWRQLTDVEKCALGVFHKNLGDDMEVPFDPLPSNKEGWNSGLDFAEELDAWTLEYEQEVARPTATNDQYVRVYVDSVVSKMPKFVGVTIRKVLAESLDENMRASLCLESPGFLVNGLIKLIRILRITYLRYMALPRSEPVKLVAEKPNPGTTHFNFDQLSFQPWYVKPSFWASWGPTAILLRALGGKVPSWSKERYQPQGYDLLTIGPDPQKGKGVEEMVTAVGVIKARGVATCPFSQDLGS</sequence>
<protein>
    <recommendedName>
        <fullName evidence="3">Mycophenolic acid synthesis protein B</fullName>
    </recommendedName>
</protein>
<comment type="caution">
    <text evidence="1">The sequence shown here is derived from an EMBL/GenBank/DDBJ whole genome shotgun (WGS) entry which is preliminary data.</text>
</comment>
<gene>
    <name evidence="1" type="ORF">NW766_008556</name>
</gene>
<dbReference type="PANTHER" id="PTHR36124:SF4">
    <property type="entry name" value="ER-BOUND OXYGENASE MPAB_MPAB'_RUBBER OXYGENASE CATALYTIC DOMAIN-CONTAINING PROTEIN"/>
    <property type="match status" value="1"/>
</dbReference>
<evidence type="ECO:0000313" key="1">
    <source>
        <dbReference type="EMBL" id="KAJ4009439.1"/>
    </source>
</evidence>
<dbReference type="PANTHER" id="PTHR36124">
    <property type="match status" value="1"/>
</dbReference>
<dbReference type="AlphaFoldDB" id="A0A9W8PJZ6"/>
<reference evidence="1" key="1">
    <citation type="submission" date="2022-10" db="EMBL/GenBank/DDBJ databases">
        <title>Fusarium specimens isolated from Avocado Roots.</title>
        <authorList>
            <person name="Stajich J."/>
            <person name="Roper C."/>
            <person name="Heimlech-Rivalta G."/>
        </authorList>
    </citation>
    <scope>NUCLEOTIDE SEQUENCE</scope>
    <source>
        <strain evidence="1">CF00143</strain>
    </source>
</reference>
<dbReference type="Proteomes" id="UP001152130">
    <property type="component" value="Unassembled WGS sequence"/>
</dbReference>
<name>A0A9W8PJZ6_9HYPO</name>
<proteinExistence type="predicted"/>
<dbReference type="InterPro" id="IPR046366">
    <property type="entry name" value="MPAB"/>
</dbReference>
<keyword evidence="2" id="KW-1185">Reference proteome</keyword>
<evidence type="ECO:0000313" key="2">
    <source>
        <dbReference type="Proteomes" id="UP001152130"/>
    </source>
</evidence>
<organism evidence="1 2">
    <name type="scientific">Fusarium irregulare</name>
    <dbReference type="NCBI Taxonomy" id="2494466"/>
    <lineage>
        <taxon>Eukaryota</taxon>
        <taxon>Fungi</taxon>
        <taxon>Dikarya</taxon>
        <taxon>Ascomycota</taxon>
        <taxon>Pezizomycotina</taxon>
        <taxon>Sordariomycetes</taxon>
        <taxon>Hypocreomycetidae</taxon>
        <taxon>Hypocreales</taxon>
        <taxon>Nectriaceae</taxon>
        <taxon>Fusarium</taxon>
        <taxon>Fusarium incarnatum-equiseti species complex</taxon>
    </lineage>
</organism>
<evidence type="ECO:0008006" key="3">
    <source>
        <dbReference type="Google" id="ProtNLM"/>
    </source>
</evidence>
<dbReference type="GO" id="GO:0016491">
    <property type="term" value="F:oxidoreductase activity"/>
    <property type="evidence" value="ECO:0007669"/>
    <property type="project" value="InterPro"/>
</dbReference>
<accession>A0A9W8PJZ6</accession>
<dbReference type="EMBL" id="JAPDHF010000013">
    <property type="protein sequence ID" value="KAJ4009439.1"/>
    <property type="molecule type" value="Genomic_DNA"/>
</dbReference>